<evidence type="ECO:0000313" key="3">
    <source>
        <dbReference type="EMBL" id="CAG8562325.1"/>
    </source>
</evidence>
<feature type="transmembrane region" description="Helical" evidence="1">
    <location>
        <begin position="434"/>
        <end position="450"/>
    </location>
</feature>
<sequence length="451" mass="49733">MSVFNQSFVAAICAFFLLISSVLVPGVSAQNLPTGQCVTEFKAGNDYFTDKVTVETATLFSVEYFNHYKLVTNTKTKEVFGLYQCGTINDLPANVKPFPISVNSVAVTDTSSSAFLDMLGLRSVIKVLGSADLISSPCLQYAKDTGEITILSTNETLNEITLGKVDLIFGATDAATDQKSVSVSTANDPGVLNRVEWIKFYSVFFNAESKANEVYGKIKSNYECFKNLVVKNTLAEKPVVAWVAYEAPSEFNQNTAAYKIADAMFKKQLTEDAGGIYFNSTTLSYSILGDFLKVIENVDILIDETFIAPTLDDVYKNFELTPDQQKYKFLKNQAIYREDGLTGPNDGRDWFENAVVMGDALLEDMINVVNPKLPKPDYQRIWLRNVAKNEPIKISSSNNCSDINQPSFSKADDCSALPPVSVKGDGSISSTPTFFSYLIAFVFSILLPIFQ</sequence>
<dbReference type="PANTHER" id="PTHR38360:SF1">
    <property type="entry name" value="F12P19.7"/>
    <property type="match status" value="1"/>
</dbReference>
<keyword evidence="2" id="KW-0732">Signal</keyword>
<gene>
    <name evidence="3" type="ORF">FCALED_LOCUS6666</name>
</gene>
<name>A0A9N9BBK2_9GLOM</name>
<dbReference type="Proteomes" id="UP000789570">
    <property type="component" value="Unassembled WGS sequence"/>
</dbReference>
<evidence type="ECO:0000313" key="4">
    <source>
        <dbReference type="Proteomes" id="UP000789570"/>
    </source>
</evidence>
<reference evidence="3" key="1">
    <citation type="submission" date="2021-06" db="EMBL/GenBank/DDBJ databases">
        <authorList>
            <person name="Kallberg Y."/>
            <person name="Tangrot J."/>
            <person name="Rosling A."/>
        </authorList>
    </citation>
    <scope>NUCLEOTIDE SEQUENCE</scope>
    <source>
        <strain evidence="3">UK204</strain>
    </source>
</reference>
<feature type="chain" id="PRO_5040455426" evidence="2">
    <location>
        <begin position="30"/>
        <end position="451"/>
    </location>
</feature>
<keyword evidence="1" id="KW-0472">Membrane</keyword>
<comment type="caution">
    <text evidence="3">The sequence shown here is derived from an EMBL/GenBank/DDBJ whole genome shotgun (WGS) entry which is preliminary data.</text>
</comment>
<keyword evidence="4" id="KW-1185">Reference proteome</keyword>
<keyword evidence="1" id="KW-0812">Transmembrane</keyword>
<dbReference type="EMBL" id="CAJVPQ010001631">
    <property type="protein sequence ID" value="CAG8562325.1"/>
    <property type="molecule type" value="Genomic_DNA"/>
</dbReference>
<feature type="signal peptide" evidence="2">
    <location>
        <begin position="1"/>
        <end position="29"/>
    </location>
</feature>
<proteinExistence type="predicted"/>
<protein>
    <submittedName>
        <fullName evidence="3">16756_t:CDS:1</fullName>
    </submittedName>
</protein>
<evidence type="ECO:0000256" key="1">
    <source>
        <dbReference type="SAM" id="Phobius"/>
    </source>
</evidence>
<accession>A0A9N9BBK2</accession>
<dbReference type="AlphaFoldDB" id="A0A9N9BBK2"/>
<dbReference type="OrthoDB" id="409848at2759"/>
<keyword evidence="1" id="KW-1133">Transmembrane helix</keyword>
<organism evidence="3 4">
    <name type="scientific">Funneliformis caledonium</name>
    <dbReference type="NCBI Taxonomy" id="1117310"/>
    <lineage>
        <taxon>Eukaryota</taxon>
        <taxon>Fungi</taxon>
        <taxon>Fungi incertae sedis</taxon>
        <taxon>Mucoromycota</taxon>
        <taxon>Glomeromycotina</taxon>
        <taxon>Glomeromycetes</taxon>
        <taxon>Glomerales</taxon>
        <taxon>Glomeraceae</taxon>
        <taxon>Funneliformis</taxon>
    </lineage>
</organism>
<dbReference type="SUPFAM" id="SSF53807">
    <property type="entry name" value="Helical backbone' metal receptor"/>
    <property type="match status" value="1"/>
</dbReference>
<evidence type="ECO:0000256" key="2">
    <source>
        <dbReference type="SAM" id="SignalP"/>
    </source>
</evidence>
<dbReference type="PANTHER" id="PTHR38360">
    <property type="entry name" value="OS03G0120000 PROTEIN"/>
    <property type="match status" value="1"/>
</dbReference>